<evidence type="ECO:0000313" key="2">
    <source>
        <dbReference type="EMBL" id="BCU02790.1"/>
    </source>
</evidence>
<dbReference type="Pfam" id="PF12796">
    <property type="entry name" value="Ank_2"/>
    <property type="match status" value="1"/>
</dbReference>
<dbReference type="SUPFAM" id="SSF48403">
    <property type="entry name" value="Ankyrin repeat"/>
    <property type="match status" value="1"/>
</dbReference>
<name>A0A811BNE4_9VIRU</name>
<dbReference type="InterPro" id="IPR036770">
    <property type="entry name" value="Ankyrin_rpt-contain_sf"/>
</dbReference>
<dbReference type="InterPro" id="IPR002110">
    <property type="entry name" value="Ankyrin_rpt"/>
</dbReference>
<dbReference type="PANTHER" id="PTHR46586">
    <property type="entry name" value="ANKYRIN REPEAT-CONTAINING PROTEIN"/>
    <property type="match status" value="1"/>
</dbReference>
<sequence length="554" mass="58630">MTTTTGPSDGGIDTLPVEVVAAVTAHLGDRDLCRARAAHRCFRVDSDETLTKRADRWRGDKTPERFCSVGLVEALETLHARGVPMGSECARAAASAGHVDVLAFLRRVGTPFDAVDVLDVGSLFTALVGESRDKAFTLALGEIVGKVIMTLAFGLSPATGYIDRRAMSLVDVAARDGHIDAVAWLVRVARVRATTMAMDCAAARGHIEVVRWLHDNCDSGCTTAAMDLAAICGHLDTVAFLHSHRTEGCTVAAMDGAAADGHVGVVAFLHAYGTAGCTTAAIDSAATAGHMATVRFLCEHRTEGFTRATIRETDAAGHARVAAYLARRTGPSDTEDIIRGPFAPRVDGDDNDDDDPHADAQDAGTRPAHGGMDIDLHVAFLGAVLKGDIAAMDRIHHEQGLALDDPAPRMHHNYWAVATMVGRLDVIEWLHTHHAGGRDCGIVTVALVTERLNVARWLYEHGARDSTADMIDDATAEGAADPVRTVYDQWASILGAIPGVRDMIAQVCQLADTLGNDDASRSTETRAHHPTLSGGDGSDESALAGSHSPTHAPP</sequence>
<protein>
    <submittedName>
        <fullName evidence="2">Ankyrin repeat domain containing protein</fullName>
    </submittedName>
</protein>
<evidence type="ECO:0000313" key="3">
    <source>
        <dbReference type="Proteomes" id="UP001253637"/>
    </source>
</evidence>
<dbReference type="PANTHER" id="PTHR46586:SF3">
    <property type="entry name" value="ANKYRIN REPEAT-CONTAINING PROTEIN"/>
    <property type="match status" value="1"/>
</dbReference>
<dbReference type="Gene3D" id="1.25.40.20">
    <property type="entry name" value="Ankyrin repeat-containing domain"/>
    <property type="match status" value="2"/>
</dbReference>
<reference evidence="2" key="1">
    <citation type="submission" date="2021-04" db="EMBL/GenBank/DDBJ databases">
        <title>Draft Genome Sequence of Pandoravirus japonicus, Isolated from the Sabaishi River of Niigata, Japan.</title>
        <authorList>
            <person name="Hosokawa N."/>
            <person name="Takahashi H."/>
            <person name="Aoki K."/>
            <person name="Takemura M."/>
        </authorList>
    </citation>
    <scope>NUCLEOTIDE SEQUENCE</scope>
</reference>
<dbReference type="Proteomes" id="UP001253637">
    <property type="component" value="Segment"/>
</dbReference>
<feature type="compositionally biased region" description="Basic and acidic residues" evidence="1">
    <location>
        <begin position="518"/>
        <end position="527"/>
    </location>
</feature>
<feature type="region of interest" description="Disordered" evidence="1">
    <location>
        <begin position="516"/>
        <end position="554"/>
    </location>
</feature>
<proteinExistence type="predicted"/>
<dbReference type="EMBL" id="LC625835">
    <property type="protein sequence ID" value="BCU02790.1"/>
    <property type="molecule type" value="Genomic_DNA"/>
</dbReference>
<organism evidence="2 3">
    <name type="scientific">Pandoravirus japonicus</name>
    <dbReference type="NCBI Taxonomy" id="2823154"/>
    <lineage>
        <taxon>Viruses</taxon>
        <taxon>Pandoravirus</taxon>
    </lineage>
</organism>
<feature type="region of interest" description="Disordered" evidence="1">
    <location>
        <begin position="332"/>
        <end position="368"/>
    </location>
</feature>
<evidence type="ECO:0000256" key="1">
    <source>
        <dbReference type="SAM" id="MobiDB-lite"/>
    </source>
</evidence>
<dbReference type="InterPro" id="IPR052050">
    <property type="entry name" value="SecEffector_AnkRepeat"/>
</dbReference>
<accession>A0A811BNE4</accession>